<evidence type="ECO:0000313" key="2">
    <source>
        <dbReference type="Proteomes" id="UP000053791"/>
    </source>
</evidence>
<keyword evidence="2" id="KW-1185">Reference proteome</keyword>
<proteinExistence type="predicted"/>
<dbReference type="EMBL" id="LQBQ01000034">
    <property type="protein sequence ID" value="KUJ76814.1"/>
    <property type="molecule type" value="Genomic_DNA"/>
</dbReference>
<evidence type="ECO:0000313" key="1">
    <source>
        <dbReference type="EMBL" id="KUJ76814.1"/>
    </source>
</evidence>
<reference evidence="1 2" key="1">
    <citation type="submission" date="2015-12" db="EMBL/GenBank/DDBJ databases">
        <authorList>
            <person name="Shamseldin A."/>
            <person name="Moawad H."/>
            <person name="Abd El-Rahim W.M."/>
            <person name="Sadowsky M.J."/>
        </authorList>
    </citation>
    <scope>NUCLEOTIDE SEQUENCE [LARGE SCALE GENOMIC DNA]</scope>
    <source>
        <strain evidence="1 2">ZGT118</strain>
    </source>
</reference>
<dbReference type="STRING" id="1685379.AVO45_09935"/>
<accession>A0A0X3TM69</accession>
<organism evidence="1 2">
    <name type="scientific">Ruegeria marisrubri</name>
    <dbReference type="NCBI Taxonomy" id="1685379"/>
    <lineage>
        <taxon>Bacteria</taxon>
        <taxon>Pseudomonadati</taxon>
        <taxon>Pseudomonadota</taxon>
        <taxon>Alphaproteobacteria</taxon>
        <taxon>Rhodobacterales</taxon>
        <taxon>Roseobacteraceae</taxon>
        <taxon>Ruegeria</taxon>
    </lineage>
</organism>
<comment type="caution">
    <text evidence="1">The sequence shown here is derived from an EMBL/GenBank/DDBJ whole genome shotgun (WGS) entry which is preliminary data.</text>
</comment>
<gene>
    <name evidence="1" type="ORF">AVO45_09935</name>
</gene>
<protein>
    <submittedName>
        <fullName evidence="1">Uncharacterized protein</fullName>
    </submittedName>
</protein>
<dbReference type="AlphaFoldDB" id="A0A0X3TM69"/>
<sequence length="420" mass="46094">MLNVAKSMPALLSGFVAQRANVPAVARKDAVNRQQTTADGLYIPVATRAGDDPAGQNAFERGRYLARQEMWEELSAEMGEADAAREAAADGTPIAELMAFGARADVVLAVEHALSENLPAHHPAFIEGINELESVLREYRGDPMIGAVVGLAHIDIAWAWRGTGLEDKIPPAHRERCAAHFDRAGDILPSCRNALPESPLVTSSNLGLLAGKRAPDIRVADEYEHLISLDPGNHRHMRAMGNHLLPRWFGSYDELELEARRTASLTHETWGMGGYTWVQFDAIALDEEACARVDVDFFLDGLRDIIRRRPDQMMVNLLAAYCLITLEKGFGLNSDADIARDRICEAGNWLIRDHLTELHPLIWAHAAEGFNNSARITSPERLAARGRSAAMDAIATLFLDELQNGQQVVFTASGPQITVN</sequence>
<name>A0A0X3TM69_9RHOB</name>
<dbReference type="Proteomes" id="UP000053791">
    <property type="component" value="Unassembled WGS sequence"/>
</dbReference>